<comment type="similarity">
    <text evidence="6">Belongs to the YdjC deacetylase family.</text>
</comment>
<dbReference type="GO" id="GO:0016811">
    <property type="term" value="F:hydrolase activity, acting on carbon-nitrogen (but not peptide) bonds, in linear amides"/>
    <property type="evidence" value="ECO:0007669"/>
    <property type="project" value="UniProtKB-UniRule"/>
</dbReference>
<evidence type="ECO:0000256" key="4">
    <source>
        <dbReference type="ARBA" id="ARBA00022842"/>
    </source>
</evidence>
<keyword evidence="3 6" id="KW-0378">Hydrolase</keyword>
<evidence type="ECO:0000256" key="5">
    <source>
        <dbReference type="ARBA" id="ARBA00023277"/>
    </source>
</evidence>
<keyword evidence="4 6" id="KW-0460">Magnesium</keyword>
<dbReference type="RefSeq" id="WP_075767042.1">
    <property type="nucleotide sequence ID" value="NZ_MJIL01000091.1"/>
</dbReference>
<dbReference type="Proteomes" id="UP000186905">
    <property type="component" value="Unassembled WGS sequence"/>
</dbReference>
<evidence type="ECO:0000256" key="6">
    <source>
        <dbReference type="HAMAP-Rule" id="MF_01246"/>
    </source>
</evidence>
<proteinExistence type="inferred from homology"/>
<gene>
    <name evidence="7" type="ORF">BIT28_11590</name>
</gene>
<dbReference type="NCBIfam" id="NF002559">
    <property type="entry name" value="PRK02134.1"/>
    <property type="match status" value="1"/>
</dbReference>
<dbReference type="OrthoDB" id="9774177at2"/>
<dbReference type="EC" id="3.5.1.-" evidence="6"/>
<evidence type="ECO:0000256" key="2">
    <source>
        <dbReference type="ARBA" id="ARBA00022723"/>
    </source>
</evidence>
<feature type="binding site" evidence="6">
    <location>
        <position position="59"/>
    </location>
    <ligand>
        <name>Mg(2+)</name>
        <dbReference type="ChEBI" id="CHEBI:18420"/>
    </ligand>
</feature>
<dbReference type="Gene3D" id="3.20.20.370">
    <property type="entry name" value="Glycoside hydrolase/deacetylase"/>
    <property type="match status" value="1"/>
</dbReference>
<accession>A0A1Q9GD52</accession>
<keyword evidence="5 6" id="KW-0119">Carbohydrate metabolism</keyword>
<evidence type="ECO:0000256" key="1">
    <source>
        <dbReference type="ARBA" id="ARBA00001946"/>
    </source>
</evidence>
<dbReference type="PANTHER" id="PTHR31609">
    <property type="entry name" value="YDJC DEACETYLASE FAMILY MEMBER"/>
    <property type="match status" value="1"/>
</dbReference>
<dbReference type="HAMAP" id="MF_01246">
    <property type="entry name" value="COD"/>
    <property type="match status" value="1"/>
</dbReference>
<dbReference type="GO" id="GO:0000272">
    <property type="term" value="P:polysaccharide catabolic process"/>
    <property type="evidence" value="ECO:0007669"/>
    <property type="project" value="InterPro"/>
</dbReference>
<dbReference type="SUPFAM" id="SSF88713">
    <property type="entry name" value="Glycoside hydrolase/deacetylase"/>
    <property type="match status" value="1"/>
</dbReference>
<dbReference type="InterPro" id="IPR011330">
    <property type="entry name" value="Glyco_hydro/deAcase_b/a-brl"/>
</dbReference>
<name>A0A1Q9GD52_9GAMM</name>
<reference evidence="7 8" key="1">
    <citation type="submission" date="2016-09" db="EMBL/GenBank/DDBJ databases">
        <title>Photobacterium proteolyticum sp. nov. a protease producing bacterium isolated from ocean sediments of Laizhou Bay.</title>
        <authorList>
            <person name="Li Y."/>
        </authorList>
    </citation>
    <scope>NUCLEOTIDE SEQUENCE [LARGE SCALE GENOMIC DNA]</scope>
    <source>
        <strain evidence="7 8">13-12</strain>
    </source>
</reference>
<dbReference type="EMBL" id="MJIL01000091">
    <property type="protein sequence ID" value="OLQ72320.1"/>
    <property type="molecule type" value="Genomic_DNA"/>
</dbReference>
<protein>
    <recommendedName>
        <fullName evidence="6">Carbohydrate deacetylase</fullName>
        <ecNumber evidence="6">3.5.1.-</ecNumber>
    </recommendedName>
</protein>
<dbReference type="CDD" id="cd10803">
    <property type="entry name" value="YdjC_EF3048_like"/>
    <property type="match status" value="1"/>
</dbReference>
<feature type="binding site" evidence="6">
    <location>
        <position position="122"/>
    </location>
    <ligand>
        <name>Mg(2+)</name>
        <dbReference type="ChEBI" id="CHEBI:18420"/>
    </ligand>
</feature>
<dbReference type="STRING" id="1903952.BIT28_11590"/>
<comment type="caution">
    <text evidence="7">The sequence shown here is derived from an EMBL/GenBank/DDBJ whole genome shotgun (WGS) entry which is preliminary data.</text>
</comment>
<dbReference type="GO" id="GO:0019213">
    <property type="term" value="F:deacetylase activity"/>
    <property type="evidence" value="ECO:0007669"/>
    <property type="project" value="TreeGrafter"/>
</dbReference>
<keyword evidence="2 6" id="KW-0479">Metal-binding</keyword>
<evidence type="ECO:0000256" key="3">
    <source>
        <dbReference type="ARBA" id="ARBA00022801"/>
    </source>
</evidence>
<keyword evidence="8" id="KW-1185">Reference proteome</keyword>
<comment type="subunit">
    <text evidence="6">Homodimer.</text>
</comment>
<dbReference type="GO" id="GO:0046872">
    <property type="term" value="F:metal ion binding"/>
    <property type="evidence" value="ECO:0007669"/>
    <property type="project" value="UniProtKB-KW"/>
</dbReference>
<sequence length="245" mass="27184">MHVIFNADDFGLTPGVNLGIVDACQSGVVRSTTLMVGMEAEKHAVDLVSSSPALKVGLHLRFTAGAPLTDIPFLVGDDGLFEMKEGFWRKRNFSQQLIADEVIAQISRFNETGLSLSHIDSHHHAHMHPQILPVVQEIARDCQVPLRATGFYGKTQNDCRYAFDDSFYGENISQDKVLQIINRHRGNCDVLEIMVHPAYVDQALMDVSSYNTYRAKELDILTDSNLSEALDELGVTVSDYSILSS</sequence>
<dbReference type="Pfam" id="PF04794">
    <property type="entry name" value="YdjC"/>
    <property type="match status" value="1"/>
</dbReference>
<comment type="function">
    <text evidence="6">Probably catalyzes the deacetylation of acetylated carbohydrates an important step in the degradation of oligosaccharides.</text>
</comment>
<comment type="cofactor">
    <cofactor evidence="1 6">
        <name>Mg(2+)</name>
        <dbReference type="ChEBI" id="CHEBI:18420"/>
    </cofactor>
</comment>
<organism evidence="7 8">
    <name type="scientific">Photobacterium proteolyticum</name>
    <dbReference type="NCBI Taxonomy" id="1903952"/>
    <lineage>
        <taxon>Bacteria</taxon>
        <taxon>Pseudomonadati</taxon>
        <taxon>Pseudomonadota</taxon>
        <taxon>Gammaproteobacteria</taxon>
        <taxon>Vibrionales</taxon>
        <taxon>Vibrionaceae</taxon>
        <taxon>Photobacterium</taxon>
    </lineage>
</organism>
<evidence type="ECO:0000313" key="7">
    <source>
        <dbReference type="EMBL" id="OLQ72320.1"/>
    </source>
</evidence>
<dbReference type="InterPro" id="IPR006879">
    <property type="entry name" value="YdjC-like"/>
</dbReference>
<evidence type="ECO:0000313" key="8">
    <source>
        <dbReference type="Proteomes" id="UP000186905"/>
    </source>
</evidence>
<dbReference type="PANTHER" id="PTHR31609:SF1">
    <property type="entry name" value="CARBOHYDRATE DEACETYLASE"/>
    <property type="match status" value="1"/>
</dbReference>
<dbReference type="InterPro" id="IPR022948">
    <property type="entry name" value="COD_ChbG_bac"/>
</dbReference>
<dbReference type="AlphaFoldDB" id="A0A1Q9GD52"/>